<keyword evidence="1" id="KW-0812">Transmembrane</keyword>
<proteinExistence type="predicted"/>
<organism evidence="2 3">
    <name type="scientific">Orientia tsutsugamushi</name>
    <name type="common">Rickettsia tsutsugamushi</name>
    <dbReference type="NCBI Taxonomy" id="784"/>
    <lineage>
        <taxon>Bacteria</taxon>
        <taxon>Pseudomonadati</taxon>
        <taxon>Pseudomonadota</taxon>
        <taxon>Alphaproteobacteria</taxon>
        <taxon>Rickettsiales</taxon>
        <taxon>Rickettsiaceae</taxon>
        <taxon>Rickettsieae</taxon>
        <taxon>Orientia</taxon>
    </lineage>
</organism>
<dbReference type="AlphaFoldDB" id="A0A2R8F011"/>
<keyword evidence="1" id="KW-0472">Membrane</keyword>
<protein>
    <submittedName>
        <fullName evidence="2">Uncharacterized protein</fullName>
    </submittedName>
</protein>
<evidence type="ECO:0000313" key="2">
    <source>
        <dbReference type="EMBL" id="SPM44766.1"/>
    </source>
</evidence>
<evidence type="ECO:0000313" key="3">
    <source>
        <dbReference type="Proteomes" id="UP000244889"/>
    </source>
</evidence>
<reference evidence="3" key="1">
    <citation type="submission" date="2018-03" db="EMBL/GenBank/DDBJ databases">
        <authorList>
            <person name="Batty M. E."/>
            <person name="Batty M E."/>
        </authorList>
    </citation>
    <scope>NUCLEOTIDE SEQUENCE [LARGE SCALE GENOMIC DNA]</scope>
</reference>
<accession>A0A2R8F011</accession>
<evidence type="ECO:0000256" key="1">
    <source>
        <dbReference type="SAM" id="Phobius"/>
    </source>
</evidence>
<dbReference type="EMBL" id="OOHR01000006">
    <property type="protein sequence ID" value="SPM44766.1"/>
    <property type="molecule type" value="Genomic_DNA"/>
</dbReference>
<feature type="transmembrane region" description="Helical" evidence="1">
    <location>
        <begin position="221"/>
        <end position="244"/>
    </location>
</feature>
<dbReference type="Proteomes" id="UP000244889">
    <property type="component" value="Unassembled WGS sequence"/>
</dbReference>
<keyword evidence="1" id="KW-1133">Transmembrane helix</keyword>
<gene>
    <name evidence="2" type="ORF">FPW1038_01314</name>
</gene>
<name>A0A2R8F011_ORITS</name>
<sequence length="323" mass="34974">MHVIIKNIEIKQGIIMNPFSIAVAKALSFATQSMSDAVECVNKIMLNSVSANCNVTTFRKIPPADNLFASTGSMLVCDSSKVDPYMHLSNTLDSIRMFGITYNPDFLHECTGQEVLTSSNAISCEKNELLYEHNVPNYDDSIQNAVVSYCISSCKIINCNLIKLKEFCSGMGCDNYDNTAYSKATFDDITVSSSVNFVNVTTSPEEENFFTSAPETVAGGIVSWITVPTIVLAASGGLALYGIYRLCSPKNKTSSLSVNSVDVGTNANTSVKNLNAEKISTDFLDNDAQAHLYEDLKTCNEEAAYDDTALPISGQDAIRAEAV</sequence>